<reference evidence="3 4" key="1">
    <citation type="submission" date="2023-08" db="EMBL/GenBank/DDBJ databases">
        <title>A Necator americanus chromosomal reference genome.</title>
        <authorList>
            <person name="Ilik V."/>
            <person name="Petrzelkova K.J."/>
            <person name="Pardy F."/>
            <person name="Fuh T."/>
            <person name="Niatou-Singa F.S."/>
            <person name="Gouil Q."/>
            <person name="Baker L."/>
            <person name="Ritchie M.E."/>
            <person name="Jex A.R."/>
            <person name="Gazzola D."/>
            <person name="Li H."/>
            <person name="Toshio Fujiwara R."/>
            <person name="Zhan B."/>
            <person name="Aroian R.V."/>
            <person name="Pafco B."/>
            <person name="Schwarz E.M."/>
        </authorList>
    </citation>
    <scope>NUCLEOTIDE SEQUENCE [LARGE SCALE GENOMIC DNA]</scope>
    <source>
        <strain evidence="3 4">Aroian</strain>
        <tissue evidence="3">Whole animal</tissue>
    </source>
</reference>
<feature type="chain" id="PRO_5045482586" evidence="2">
    <location>
        <begin position="22"/>
        <end position="469"/>
    </location>
</feature>
<evidence type="ECO:0000313" key="4">
    <source>
        <dbReference type="Proteomes" id="UP001303046"/>
    </source>
</evidence>
<dbReference type="EMBL" id="JAVFWL010000006">
    <property type="protein sequence ID" value="KAK6765928.1"/>
    <property type="molecule type" value="Genomic_DNA"/>
</dbReference>
<feature type="signal peptide" evidence="2">
    <location>
        <begin position="1"/>
        <end position="21"/>
    </location>
</feature>
<comment type="caution">
    <text evidence="3">The sequence shown here is derived from an EMBL/GenBank/DDBJ whole genome shotgun (WGS) entry which is preliminary data.</text>
</comment>
<sequence length="469" mass="50296">MARITRFLVCLLLAVVGLLNASPKQHVFGFGKRGGEALGDPEVDWNAMSKRLSNGKFMMGFGKRGLNKQFTMGFGKRVPADEELLSEDYIDQSGRTSLLTKGLGKRLYGLNDLPGLRTIQYMGLGKRSVLSREVAANLRRFNLGLGRLQIDGSNVVFISELRNRTVVKEPPTTRNMGYLPWLFLFYIFFFTDAGVIRTKRGGYERPYIPPPQPYVPPAPPPQPYVPPAPKPYVPPPQPYVPPAPPPQPYVPPAPKPYIPPPMPSYGRPSYGGGGMPSYGGGGGGYGYGRSGGMGGLGAQVARSGPEAVKSGSGDPGMGLAADLPQQSAPGEAAQPSLLSAEKVPDTSISASEQGERNRSLLKEQPTDRNMGYLLWLVLSFIFYFCDASDVRHGRSGYGGSGRPGYGGYGGGSYGYAGSGSFSGLDAQVVRSGPKGGQPSLLSAEKAPDSSISASQQGEVRSFQRFHRRF</sequence>
<evidence type="ECO:0000256" key="1">
    <source>
        <dbReference type="SAM" id="MobiDB-lite"/>
    </source>
</evidence>
<keyword evidence="2" id="KW-0732">Signal</keyword>
<feature type="region of interest" description="Disordered" evidence="1">
    <location>
        <begin position="297"/>
        <end position="362"/>
    </location>
</feature>
<keyword evidence="4" id="KW-1185">Reference proteome</keyword>
<gene>
    <name evidence="3" type="primary">Necator_chrX.g25858</name>
    <name evidence="3" type="ORF">RB195_025692</name>
</gene>
<name>A0ABR1ETI9_NECAM</name>
<evidence type="ECO:0000313" key="3">
    <source>
        <dbReference type="EMBL" id="KAK6765928.1"/>
    </source>
</evidence>
<feature type="compositionally biased region" description="Basic and acidic residues" evidence="1">
    <location>
        <begin position="353"/>
        <end position="362"/>
    </location>
</feature>
<accession>A0ABR1ETI9</accession>
<organism evidence="3 4">
    <name type="scientific">Necator americanus</name>
    <name type="common">Human hookworm</name>
    <dbReference type="NCBI Taxonomy" id="51031"/>
    <lineage>
        <taxon>Eukaryota</taxon>
        <taxon>Metazoa</taxon>
        <taxon>Ecdysozoa</taxon>
        <taxon>Nematoda</taxon>
        <taxon>Chromadorea</taxon>
        <taxon>Rhabditida</taxon>
        <taxon>Rhabditina</taxon>
        <taxon>Rhabditomorpha</taxon>
        <taxon>Strongyloidea</taxon>
        <taxon>Ancylostomatidae</taxon>
        <taxon>Bunostominae</taxon>
        <taxon>Necator</taxon>
    </lineage>
</organism>
<feature type="compositionally biased region" description="Polar residues" evidence="1">
    <location>
        <begin position="449"/>
        <end position="458"/>
    </location>
</feature>
<evidence type="ECO:0000256" key="2">
    <source>
        <dbReference type="SAM" id="SignalP"/>
    </source>
</evidence>
<protein>
    <submittedName>
        <fullName evidence="3">Uncharacterized protein</fullName>
    </submittedName>
</protein>
<proteinExistence type="predicted"/>
<dbReference type="Proteomes" id="UP001303046">
    <property type="component" value="Unassembled WGS sequence"/>
</dbReference>
<feature type="region of interest" description="Disordered" evidence="1">
    <location>
        <begin position="428"/>
        <end position="469"/>
    </location>
</feature>